<dbReference type="GO" id="GO:0003677">
    <property type="term" value="F:DNA binding"/>
    <property type="evidence" value="ECO:0007669"/>
    <property type="project" value="InterPro"/>
</dbReference>
<dbReference type="InterPro" id="IPR001387">
    <property type="entry name" value="Cro/C1-type_HTH"/>
</dbReference>
<dbReference type="AlphaFoldDB" id="A0A3N0EDA3"/>
<evidence type="ECO:0000313" key="2">
    <source>
        <dbReference type="EMBL" id="RNL85820.1"/>
    </source>
</evidence>
<dbReference type="Gene3D" id="1.10.260.40">
    <property type="entry name" value="lambda repressor-like DNA-binding domains"/>
    <property type="match status" value="1"/>
</dbReference>
<evidence type="ECO:0000313" key="3">
    <source>
        <dbReference type="Proteomes" id="UP000269198"/>
    </source>
</evidence>
<organism evidence="2 3">
    <name type="scientific">Halostreptopolyspora alba</name>
    <dbReference type="NCBI Taxonomy" id="2487137"/>
    <lineage>
        <taxon>Bacteria</taxon>
        <taxon>Bacillati</taxon>
        <taxon>Actinomycetota</taxon>
        <taxon>Actinomycetes</taxon>
        <taxon>Streptosporangiales</taxon>
        <taxon>Nocardiopsidaceae</taxon>
        <taxon>Halostreptopolyspora</taxon>
    </lineage>
</organism>
<dbReference type="Gene3D" id="3.30.450.180">
    <property type="match status" value="1"/>
</dbReference>
<gene>
    <name evidence="2" type="ORF">EFW17_07635</name>
</gene>
<keyword evidence="3" id="KW-1185">Reference proteome</keyword>
<accession>A0A3N0EDA3</accession>
<dbReference type="Proteomes" id="UP000269198">
    <property type="component" value="Unassembled WGS sequence"/>
</dbReference>
<evidence type="ECO:0000259" key="1">
    <source>
        <dbReference type="PROSITE" id="PS50943"/>
    </source>
</evidence>
<dbReference type="PANTHER" id="PTHR35010">
    <property type="entry name" value="BLL4672 PROTEIN-RELATED"/>
    <property type="match status" value="1"/>
</dbReference>
<sequence>MSDSELGAFLRTRRESITPAEVGLPSGPRRRTPGLRRSELAMLAGVSVEYLTRLEQGRDRNPSPEVLAALAGALHLSHDEHVLLHRSAKLAGGALCPTSEPPADSVRPTVRMLLDHLEPTPALLRNRVSDVIAYTSGFERLARPFGLLDAQPPNLLRFVFTDARARTVFPDWERVADEHAAMLRAETHCGDFHSTGFVEEVAVTAGATLAERLRRPPEPPSRTGVQRVAHPEVGVMRLAYETLDLADAEQRLVVFLAADEGTSATLDRLTGRRPGALHAVGS</sequence>
<comment type="caution">
    <text evidence="2">The sequence shown here is derived from an EMBL/GenBank/DDBJ whole genome shotgun (WGS) entry which is preliminary data.</text>
</comment>
<dbReference type="SUPFAM" id="SSF47413">
    <property type="entry name" value="lambda repressor-like DNA-binding domains"/>
    <property type="match status" value="1"/>
</dbReference>
<dbReference type="InterPro" id="IPR010982">
    <property type="entry name" value="Lambda_DNA-bd_dom_sf"/>
</dbReference>
<dbReference type="Pfam" id="PF13560">
    <property type="entry name" value="HTH_31"/>
    <property type="match status" value="1"/>
</dbReference>
<dbReference type="OrthoDB" id="4336585at2"/>
<dbReference type="SMART" id="SM00530">
    <property type="entry name" value="HTH_XRE"/>
    <property type="match status" value="1"/>
</dbReference>
<dbReference type="RefSeq" id="WP_123200599.1">
    <property type="nucleotide sequence ID" value="NZ_RJMB01000005.1"/>
</dbReference>
<proteinExistence type="predicted"/>
<dbReference type="PANTHER" id="PTHR35010:SF2">
    <property type="entry name" value="BLL4672 PROTEIN"/>
    <property type="match status" value="1"/>
</dbReference>
<dbReference type="Pfam" id="PF17765">
    <property type="entry name" value="MLTR_LBD"/>
    <property type="match status" value="1"/>
</dbReference>
<dbReference type="CDD" id="cd00093">
    <property type="entry name" value="HTH_XRE"/>
    <property type="match status" value="1"/>
</dbReference>
<dbReference type="EMBL" id="RJMB01000005">
    <property type="protein sequence ID" value="RNL85820.1"/>
    <property type="molecule type" value="Genomic_DNA"/>
</dbReference>
<protein>
    <submittedName>
        <fullName evidence="2">XRE family transcriptional regulator</fullName>
    </submittedName>
</protein>
<name>A0A3N0EDA3_9ACTN</name>
<feature type="domain" description="HTH cro/C1-type" evidence="1">
    <location>
        <begin position="34"/>
        <end position="81"/>
    </location>
</feature>
<reference evidence="2 3" key="1">
    <citation type="submission" date="2018-11" db="EMBL/GenBank/DDBJ databases">
        <title>The genome draft of YIM 96095.</title>
        <authorList>
            <person name="Tang S.-K."/>
            <person name="Chunyu W.-X."/>
            <person name="Feng Y.-Z."/>
        </authorList>
    </citation>
    <scope>NUCLEOTIDE SEQUENCE [LARGE SCALE GENOMIC DNA]</scope>
    <source>
        <strain evidence="2 3">YIM 96095</strain>
    </source>
</reference>
<dbReference type="InterPro" id="IPR041413">
    <property type="entry name" value="MLTR_LBD"/>
</dbReference>
<dbReference type="PROSITE" id="PS50943">
    <property type="entry name" value="HTH_CROC1"/>
    <property type="match status" value="1"/>
</dbReference>